<dbReference type="InterPro" id="IPR013425">
    <property type="entry name" value="Autotrns_rpt"/>
</dbReference>
<evidence type="ECO:0000256" key="1">
    <source>
        <dbReference type="ARBA" id="ARBA00022729"/>
    </source>
</evidence>
<feature type="compositionally biased region" description="Pro residues" evidence="2">
    <location>
        <begin position="345"/>
        <end position="407"/>
    </location>
</feature>
<accession>A0ABY6GAS6</accession>
<dbReference type="InterPro" id="IPR036709">
    <property type="entry name" value="Autotransporte_beta_dom_sf"/>
</dbReference>
<organism evidence="4 5">
    <name type="scientific">Comamonas endophytica</name>
    <dbReference type="NCBI Taxonomy" id="2949090"/>
    <lineage>
        <taxon>Bacteria</taxon>
        <taxon>Pseudomonadati</taxon>
        <taxon>Pseudomonadota</taxon>
        <taxon>Betaproteobacteria</taxon>
        <taxon>Burkholderiales</taxon>
        <taxon>Comamonadaceae</taxon>
        <taxon>Comamonas</taxon>
    </lineage>
</organism>
<dbReference type="Pfam" id="PF03797">
    <property type="entry name" value="Autotransporter"/>
    <property type="match status" value="1"/>
</dbReference>
<evidence type="ECO:0000256" key="2">
    <source>
        <dbReference type="SAM" id="MobiDB-lite"/>
    </source>
</evidence>
<feature type="domain" description="Autotransporter" evidence="3">
    <location>
        <begin position="828"/>
        <end position="1105"/>
    </location>
</feature>
<dbReference type="InterPro" id="IPR011050">
    <property type="entry name" value="Pectin_lyase_fold/virulence"/>
</dbReference>
<keyword evidence="1" id="KW-0732">Signal</keyword>
<keyword evidence="5" id="KW-1185">Reference proteome</keyword>
<dbReference type="Gene3D" id="2.160.20.20">
    <property type="match status" value="1"/>
</dbReference>
<dbReference type="Pfam" id="PF12951">
    <property type="entry name" value="PATR"/>
    <property type="match status" value="1"/>
</dbReference>
<dbReference type="SUPFAM" id="SSF103515">
    <property type="entry name" value="Autotransporter"/>
    <property type="match status" value="1"/>
</dbReference>
<name>A0ABY6GAS6_9BURK</name>
<dbReference type="InterPro" id="IPR051551">
    <property type="entry name" value="Autotransporter_adhesion"/>
</dbReference>
<dbReference type="RefSeq" id="WP_263725585.1">
    <property type="nucleotide sequence ID" value="NZ_CP106881.1"/>
</dbReference>
<dbReference type="NCBIfam" id="TIGR02601">
    <property type="entry name" value="autotrns_rpt"/>
    <property type="match status" value="1"/>
</dbReference>
<dbReference type="NCBIfam" id="TIGR01414">
    <property type="entry name" value="autotrans_barl"/>
    <property type="match status" value="1"/>
</dbReference>
<feature type="compositionally biased region" description="Low complexity" evidence="2">
    <location>
        <begin position="53"/>
        <end position="62"/>
    </location>
</feature>
<proteinExistence type="predicted"/>
<feature type="compositionally biased region" description="Pro residues" evidence="2">
    <location>
        <begin position="129"/>
        <end position="167"/>
    </location>
</feature>
<protein>
    <submittedName>
        <fullName evidence="4">Autotransporter outer membrane beta-barrel domain-containing protein</fullName>
    </submittedName>
</protein>
<feature type="compositionally biased region" description="Pro residues" evidence="2">
    <location>
        <begin position="273"/>
        <end position="306"/>
    </location>
</feature>
<dbReference type="PROSITE" id="PS51208">
    <property type="entry name" value="AUTOTRANSPORTER"/>
    <property type="match status" value="1"/>
</dbReference>
<feature type="compositionally biased region" description="Pro residues" evidence="2">
    <location>
        <begin position="177"/>
        <end position="191"/>
    </location>
</feature>
<evidence type="ECO:0000313" key="4">
    <source>
        <dbReference type="EMBL" id="UYG52169.1"/>
    </source>
</evidence>
<feature type="compositionally biased region" description="Pro residues" evidence="2">
    <location>
        <begin position="81"/>
        <end position="119"/>
    </location>
</feature>
<dbReference type="SUPFAM" id="SSF51126">
    <property type="entry name" value="Pectin lyase-like"/>
    <property type="match status" value="1"/>
</dbReference>
<dbReference type="EMBL" id="CP106881">
    <property type="protein sequence ID" value="UYG52169.1"/>
    <property type="molecule type" value="Genomic_DNA"/>
</dbReference>
<evidence type="ECO:0000313" key="5">
    <source>
        <dbReference type="Proteomes" id="UP001162800"/>
    </source>
</evidence>
<dbReference type="InterPro" id="IPR043990">
    <property type="entry name" value="AC_1"/>
</dbReference>
<feature type="region of interest" description="Disordered" evidence="2">
    <location>
        <begin position="342"/>
        <end position="432"/>
    </location>
</feature>
<dbReference type="Gene3D" id="2.40.128.130">
    <property type="entry name" value="Autotransporter beta-domain"/>
    <property type="match status" value="1"/>
</dbReference>
<feature type="region of interest" description="Disordered" evidence="2">
    <location>
        <begin position="265"/>
        <end position="306"/>
    </location>
</feature>
<dbReference type="PANTHER" id="PTHR35037">
    <property type="entry name" value="C-TERMINAL REGION OF AIDA-LIKE PROTEIN"/>
    <property type="match status" value="1"/>
</dbReference>
<dbReference type="InterPro" id="IPR012332">
    <property type="entry name" value="Autotransporter_pectin_lyase_C"/>
</dbReference>
<dbReference type="CDD" id="cd01344">
    <property type="entry name" value="PL2_Passenger_AT"/>
    <property type="match status" value="1"/>
</dbReference>
<gene>
    <name evidence="4" type="ORF">M9799_02705</name>
</gene>
<feature type="compositionally biased region" description="Low complexity" evidence="2">
    <location>
        <begin position="1"/>
        <end position="40"/>
    </location>
</feature>
<dbReference type="InterPro" id="IPR006315">
    <property type="entry name" value="OM_autotransptr_brl_dom"/>
</dbReference>
<dbReference type="SMART" id="SM00869">
    <property type="entry name" value="Autotransporter"/>
    <property type="match status" value="1"/>
</dbReference>
<evidence type="ECO:0000259" key="3">
    <source>
        <dbReference type="PROSITE" id="PS51208"/>
    </source>
</evidence>
<dbReference type="InterPro" id="IPR005546">
    <property type="entry name" value="Autotransporte_beta"/>
</dbReference>
<dbReference type="PANTHER" id="PTHR35037:SF3">
    <property type="entry name" value="C-TERMINAL REGION OF AIDA-LIKE PROTEIN"/>
    <property type="match status" value="1"/>
</dbReference>
<sequence>MISPQRVAQAQARAEAQKQAQPIAPQAPDAPDAPGLAADVPPAPPLAPGMSFAPAPAAAQPAQVPPAPPLAPGMSFAPAPAEAPPAQVPPAPPLAPGMSFAPPPAAAQPAQVPPAPPLAPGMSFAPAPAEAPPTQVPPAPPLAPGMSFAPPPAAAQPAQVPPAPPLAPGMSFAPAPAAAPPTQVPPAPPLAPGMSFAPAPAAAQPAQVPPAPPLAPGMSFAPAPAAAPPAQVPPAPPLAPGVSFAPPPAAAPPAQVPPAPPLAPGMSFAPAPAEAPPAQVPPAPPLPPGVSFAPPPAAAPPAQVPPAPPLPPGVSFAPLPAAAPPAQVPPAPPLPPGVSFAPAPAAAPPTQVPPAPPLAPGMSFAPPPAAAPPAQVPPAPPLAPGMSFAPPPAAAQPAQVPPAPPLAPGMSFAPAPAEAPPTQVPPAPPLAPGMSFAPAPAAAQPAQVLPASPLAPGMPFAPAPRVAQPVLAVTVPVATAAPATPAALPVKASRKRPADMLIDTDTRLEFDGRMGRAVKLIKLGTGTLVLNHAGEMREGVHLKKGRIELGHAQGLGTGTLFMDDGSTIDLVADGMHIANPLHMTGSDDPEIHTSGNHATWDGAITGAGFLTKQGAGSLTLTSVHNRYTGATEIAQGTLQAGAPNTFSAASAHSIAADAALNLAGFDQSIAGLHNGGVVQFGAAPGAPGTVLTVSGPYVGQGGELAVSANANGSDRMRLSGAAAVASGNTTVRVTNPGDLGAPTTGEDIEVVGTENGARLEPGAFALAGEHVDAGAYEYRLHQTDRSANLKSAYRAEVPLVSALPAQLRQADIAMLGSMHQRQGGEPGGAASDRRAWGRILRTEPRIRQQGTVSPQSSGHLDGFQAGLDLYAASNAQAGVYLGQLKGDMRVQGLASGVAGKHVGFNHLRGRYLGAYANWKGDTGLYADTVVQWGEYRSHLHAQDSHATTKAHSRLASFEVGQPLAIDSRWQIEPQAQLVYRQLSLGDTALTHATVKHKTPSDWTLRLGARIKGSLITSAGALQPYGSVNLYKTSSTSDVARFVAPAITTDIKARGGHTSTALAAGAALQVNPRTGFYGEVSRQWANGGHATVKSGVQAAVGVKLLW</sequence>
<dbReference type="Proteomes" id="UP001162800">
    <property type="component" value="Chromosome"/>
</dbReference>
<feature type="region of interest" description="Disordered" evidence="2">
    <location>
        <begin position="1"/>
        <end position="191"/>
    </location>
</feature>
<feature type="compositionally biased region" description="Pro residues" evidence="2">
    <location>
        <begin position="417"/>
        <end position="431"/>
    </location>
</feature>
<dbReference type="Pfam" id="PF18883">
    <property type="entry name" value="AC_1"/>
    <property type="match status" value="1"/>
</dbReference>
<reference evidence="4" key="1">
    <citation type="submission" date="2022-09" db="EMBL/GenBank/DDBJ databases">
        <title>The complete genome of Acidovorax sp. 5MLIR.</title>
        <authorList>
            <person name="Liu L."/>
            <person name="Yue J."/>
            <person name="Yang F."/>
            <person name="Yuan J."/>
            <person name="Li L."/>
        </authorList>
    </citation>
    <scope>NUCLEOTIDE SEQUENCE</scope>
    <source>
        <strain evidence="4">5MLIR</strain>
    </source>
</reference>